<sequence length="62" mass="7587">MKCNHDFEKPTYEFLKKELGFFHCFKRTCKLCGHVHQQEVKRKSDAPLWAKEAEEVFHYHKF</sequence>
<accession>A0A873WGG4</accession>
<keyword evidence="2" id="KW-1185">Reference proteome</keyword>
<dbReference type="EMBL" id="MT701590">
    <property type="protein sequence ID" value="QPB09198.1"/>
    <property type="molecule type" value="Genomic_DNA"/>
</dbReference>
<evidence type="ECO:0000313" key="1">
    <source>
        <dbReference type="EMBL" id="QPB09198.1"/>
    </source>
</evidence>
<reference evidence="1 2" key="1">
    <citation type="submission" date="2020-07" db="EMBL/GenBank/DDBJ databases">
        <title>Complete genome sequence of Klebsiella pneumoniae phage Miami.</title>
        <authorList>
            <person name="Mora D.A."/>
            <person name="Lessor L."/>
            <person name="Gill J."/>
            <person name="Liu M."/>
        </authorList>
    </citation>
    <scope>NUCLEOTIDE SEQUENCE [LARGE SCALE GENOMIC DNA]</scope>
</reference>
<gene>
    <name evidence="1" type="ORF">CPT_Miami_103</name>
</gene>
<protein>
    <submittedName>
        <fullName evidence="1">Uncharacterized protein</fullName>
    </submittedName>
</protein>
<dbReference type="Proteomes" id="UP000662782">
    <property type="component" value="Segment"/>
</dbReference>
<proteinExistence type="predicted"/>
<evidence type="ECO:0000313" key="2">
    <source>
        <dbReference type="Proteomes" id="UP000662782"/>
    </source>
</evidence>
<name>A0A873WGG4_9CAUD</name>
<organism evidence="1 2">
    <name type="scientific">Klebsiella phage Miami</name>
    <dbReference type="NCBI Taxonomy" id="2767581"/>
    <lineage>
        <taxon>Viruses</taxon>
        <taxon>Duplodnaviria</taxon>
        <taxon>Heunggongvirae</taxon>
        <taxon>Uroviricota</taxon>
        <taxon>Caudoviricetes</taxon>
        <taxon>Chimalliviridae</taxon>
        <taxon>Miamivirus</taxon>
        <taxon>Miamivirus miami</taxon>
    </lineage>
</organism>